<evidence type="ECO:0000313" key="1">
    <source>
        <dbReference type="EMBL" id="MCC9627151.1"/>
    </source>
</evidence>
<protein>
    <recommendedName>
        <fullName evidence="3">Phenylacetate--CoA ligase family protein</fullName>
    </recommendedName>
</protein>
<keyword evidence="2" id="KW-1185">Reference proteome</keyword>
<evidence type="ECO:0000313" key="2">
    <source>
        <dbReference type="Proteomes" id="UP001139103"/>
    </source>
</evidence>
<evidence type="ECO:0008006" key="3">
    <source>
        <dbReference type="Google" id="ProtNLM"/>
    </source>
</evidence>
<dbReference type="EMBL" id="JAJKFT010000002">
    <property type="protein sequence ID" value="MCC9627151.1"/>
    <property type="molecule type" value="Genomic_DNA"/>
</dbReference>
<organism evidence="1 2">
    <name type="scientific">Blastopirellula sediminis</name>
    <dbReference type="NCBI Taxonomy" id="2894196"/>
    <lineage>
        <taxon>Bacteria</taxon>
        <taxon>Pseudomonadati</taxon>
        <taxon>Planctomycetota</taxon>
        <taxon>Planctomycetia</taxon>
        <taxon>Pirellulales</taxon>
        <taxon>Pirellulaceae</taxon>
        <taxon>Blastopirellula</taxon>
    </lineage>
</organism>
<dbReference type="Proteomes" id="UP001139103">
    <property type="component" value="Unassembled WGS sequence"/>
</dbReference>
<dbReference type="PANTHER" id="PTHR36932">
    <property type="entry name" value="CAPSULAR POLYSACCHARIDE BIOSYNTHESIS PROTEIN"/>
    <property type="match status" value="1"/>
</dbReference>
<dbReference type="InterPro" id="IPR053158">
    <property type="entry name" value="CapK_Type1_Caps_Biosynth"/>
</dbReference>
<name>A0A9X1MIF1_9BACT</name>
<dbReference type="PANTHER" id="PTHR36932:SF1">
    <property type="entry name" value="CAPSULAR POLYSACCHARIDE BIOSYNTHESIS PROTEIN"/>
    <property type="match status" value="1"/>
</dbReference>
<dbReference type="InterPro" id="IPR042099">
    <property type="entry name" value="ANL_N_sf"/>
</dbReference>
<reference evidence="1" key="1">
    <citation type="submission" date="2021-11" db="EMBL/GenBank/DDBJ databases">
        <title>Genome sequence.</title>
        <authorList>
            <person name="Sun Q."/>
        </authorList>
    </citation>
    <scope>NUCLEOTIDE SEQUENCE</scope>
    <source>
        <strain evidence="1">JC732</strain>
    </source>
</reference>
<dbReference type="SUPFAM" id="SSF56801">
    <property type="entry name" value="Acetyl-CoA synthetase-like"/>
    <property type="match status" value="1"/>
</dbReference>
<dbReference type="AlphaFoldDB" id="A0A9X1MIF1"/>
<accession>A0A9X1MIF1</accession>
<dbReference type="Gene3D" id="3.40.50.12780">
    <property type="entry name" value="N-terminal domain of ligase-like"/>
    <property type="match status" value="1"/>
</dbReference>
<gene>
    <name evidence="1" type="ORF">LOC68_01910</name>
</gene>
<sequence length="447" mass="51069">MLLINSLPRFRRARIALADFAKRESWSRSEIEAYQLERINSLWTAAISDSPYYRRLQLERNLPTRFEDLEEFRENVPVLSKDKVRSEPKDILSNKPEHGEWHYTSGSSGARTGIYRSTSVHRKLIQGRYRFNQIWDVDFLDRWAYLWGNAEGLAPGWKGMQARITTPFKDWLRNRLRIAPYDLRPETLRGHLAKIAAYKPVAIYTHSKTAHLLALEAEKIGFEAPYLKLVVMTAEPVRDEYIQDVERAFNTNAVSEYGSIECGFIAGQIRDRTLRVREDNVMVETLPRMDGRYDIAVTLLEESSFPLIRYKIGDVTDAPLTTPSEGFAILHNISGRDFDLIVTGSGALLHAQIFEDILDKFNGIRLWRMQQNSQGNVRVQLVCIDHFEPEAISQIQNRFLSLMEGYEVSVEIVSHIEATSSGKHRTVISELGAQIVRSPAVAGSAAQ</sequence>
<comment type="caution">
    <text evidence="1">The sequence shown here is derived from an EMBL/GenBank/DDBJ whole genome shotgun (WGS) entry which is preliminary data.</text>
</comment>
<dbReference type="RefSeq" id="WP_230215014.1">
    <property type="nucleotide sequence ID" value="NZ_JAJKFT010000002.1"/>
</dbReference>
<proteinExistence type="predicted"/>